<keyword evidence="5" id="KW-1185">Reference proteome</keyword>
<evidence type="ECO:0000313" key="4">
    <source>
        <dbReference type="EMBL" id="MCD2194717.1"/>
    </source>
</evidence>
<sequence length="337" mass="32652">MAAKLPGRWKSVVALGGALSGALLAGGGIADAASAPAQAQGAEVVPASCGQTVTARQGDLVEVHPEVGRAQRYVVSGQPGTVQHIQPGIGQPFCDVAIQVAQPVMMVAPAPAYTVPVAPAAAPGAAVAPGTAPAPGAPLAAAAPAAPHAAAPGIAPTAKASKRSAATRAPSAAVSDVPLTAAAPGAAPGALPLTAPGAFTGAAPAATAPPADPAAQVLPASEASKLTPPANRDGLGVPVILALIAGAGVAAGGVRVAMTRRAAKEDAVRGAVPPRPEAPSELSLPEADLRAAHSLDAEPTGTVSPDEYPTEIHSPIPRSYVGRHSADESETATLSRV</sequence>
<name>A0ABS8P8W5_9PSEU</name>
<protein>
    <submittedName>
        <fullName evidence="4">Uncharacterized protein</fullName>
    </submittedName>
</protein>
<organism evidence="4 5">
    <name type="scientific">Actinomycetospora endophytica</name>
    <dbReference type="NCBI Taxonomy" id="2291215"/>
    <lineage>
        <taxon>Bacteria</taxon>
        <taxon>Bacillati</taxon>
        <taxon>Actinomycetota</taxon>
        <taxon>Actinomycetes</taxon>
        <taxon>Pseudonocardiales</taxon>
        <taxon>Pseudonocardiaceae</taxon>
        <taxon>Actinomycetospora</taxon>
    </lineage>
</organism>
<keyword evidence="3" id="KW-0732">Signal</keyword>
<feature type="signal peptide" evidence="3">
    <location>
        <begin position="1"/>
        <end position="25"/>
    </location>
</feature>
<dbReference type="RefSeq" id="WP_230734939.1">
    <property type="nucleotide sequence ID" value="NZ_JAJNDB010000002.1"/>
</dbReference>
<feature type="transmembrane region" description="Helical" evidence="2">
    <location>
        <begin position="235"/>
        <end position="254"/>
    </location>
</feature>
<reference evidence="4 5" key="1">
    <citation type="submission" date="2021-11" db="EMBL/GenBank/DDBJ databases">
        <title>Draft genome sequence of Actinomycetospora sp. SF1 isolated from the rhizosphere soil.</title>
        <authorList>
            <person name="Duangmal K."/>
            <person name="Chantavorakit T."/>
        </authorList>
    </citation>
    <scope>NUCLEOTIDE SEQUENCE [LARGE SCALE GENOMIC DNA]</scope>
    <source>
        <strain evidence="4 5">TBRC 5722</strain>
    </source>
</reference>
<gene>
    <name evidence="4" type="ORF">LQ327_15190</name>
</gene>
<keyword evidence="2" id="KW-1133">Transmembrane helix</keyword>
<accession>A0ABS8P8W5</accession>
<evidence type="ECO:0000256" key="2">
    <source>
        <dbReference type="SAM" id="Phobius"/>
    </source>
</evidence>
<proteinExistence type="predicted"/>
<comment type="caution">
    <text evidence="4">The sequence shown here is derived from an EMBL/GenBank/DDBJ whole genome shotgun (WGS) entry which is preliminary data.</text>
</comment>
<evidence type="ECO:0000256" key="3">
    <source>
        <dbReference type="SAM" id="SignalP"/>
    </source>
</evidence>
<dbReference type="EMBL" id="JAJNDB010000002">
    <property type="protein sequence ID" value="MCD2194717.1"/>
    <property type="molecule type" value="Genomic_DNA"/>
</dbReference>
<feature type="compositionally biased region" description="Basic and acidic residues" evidence="1">
    <location>
        <begin position="287"/>
        <end position="296"/>
    </location>
</feature>
<keyword evidence="2" id="KW-0812">Transmembrane</keyword>
<feature type="chain" id="PRO_5047134692" evidence="3">
    <location>
        <begin position="26"/>
        <end position="337"/>
    </location>
</feature>
<evidence type="ECO:0000256" key="1">
    <source>
        <dbReference type="SAM" id="MobiDB-lite"/>
    </source>
</evidence>
<evidence type="ECO:0000313" key="5">
    <source>
        <dbReference type="Proteomes" id="UP001199469"/>
    </source>
</evidence>
<keyword evidence="2" id="KW-0472">Membrane</keyword>
<dbReference type="Proteomes" id="UP001199469">
    <property type="component" value="Unassembled WGS sequence"/>
</dbReference>
<feature type="region of interest" description="Disordered" evidence="1">
    <location>
        <begin position="264"/>
        <end position="337"/>
    </location>
</feature>